<evidence type="ECO:0000313" key="1">
    <source>
        <dbReference type="EMBL" id="WVZ03600.1"/>
    </source>
</evidence>
<organism evidence="1 2">
    <name type="scientific">Vigna mungo</name>
    <name type="common">Black gram</name>
    <name type="synonym">Phaseolus mungo</name>
    <dbReference type="NCBI Taxonomy" id="3915"/>
    <lineage>
        <taxon>Eukaryota</taxon>
        <taxon>Viridiplantae</taxon>
        <taxon>Streptophyta</taxon>
        <taxon>Embryophyta</taxon>
        <taxon>Tracheophyta</taxon>
        <taxon>Spermatophyta</taxon>
        <taxon>Magnoliopsida</taxon>
        <taxon>eudicotyledons</taxon>
        <taxon>Gunneridae</taxon>
        <taxon>Pentapetalae</taxon>
        <taxon>rosids</taxon>
        <taxon>fabids</taxon>
        <taxon>Fabales</taxon>
        <taxon>Fabaceae</taxon>
        <taxon>Papilionoideae</taxon>
        <taxon>50 kb inversion clade</taxon>
        <taxon>NPAAA clade</taxon>
        <taxon>indigoferoid/millettioid clade</taxon>
        <taxon>Phaseoleae</taxon>
        <taxon>Vigna</taxon>
    </lineage>
</organism>
<accession>A0AAQ3N4S6</accession>
<name>A0AAQ3N4S6_VIGMU</name>
<reference evidence="1 2" key="1">
    <citation type="journal article" date="2023" name="Life. Sci Alliance">
        <title>Evolutionary insights into 3D genome organization and epigenetic landscape of Vigna mungo.</title>
        <authorList>
            <person name="Junaid A."/>
            <person name="Singh B."/>
            <person name="Bhatia S."/>
        </authorList>
    </citation>
    <scope>NUCLEOTIDE SEQUENCE [LARGE SCALE GENOMIC DNA]</scope>
    <source>
        <strain evidence="1">Urdbean</strain>
    </source>
</reference>
<sequence length="153" mass="17776">MRRRWGGDGTTKLIFIGCSHSQVHIRREESMLISREGKILTVWKSKSERNSVSMKPWSQLFSDMMEPSNIFHGKCSKTPSMVFNAKLCVGSFSGVCLSMMRLHFHVHRKDTTRRVLHFRSASWFVWTLHVPKMETRLERPSSSSSSSTSHWRC</sequence>
<evidence type="ECO:0000313" key="2">
    <source>
        <dbReference type="Proteomes" id="UP001374535"/>
    </source>
</evidence>
<gene>
    <name evidence="1" type="ORF">V8G54_024406</name>
</gene>
<proteinExistence type="predicted"/>
<dbReference type="AlphaFoldDB" id="A0AAQ3N4S6"/>
<protein>
    <submittedName>
        <fullName evidence="1">Uncharacterized protein</fullName>
    </submittedName>
</protein>
<dbReference type="EMBL" id="CP144694">
    <property type="protein sequence ID" value="WVZ03600.1"/>
    <property type="molecule type" value="Genomic_DNA"/>
</dbReference>
<dbReference type="Proteomes" id="UP001374535">
    <property type="component" value="Chromosome 7"/>
</dbReference>
<keyword evidence="2" id="KW-1185">Reference proteome</keyword>